<accession>A0AA47FDE1</accession>
<proteinExistence type="predicted"/>
<name>A0AA47FDE1_STRMC</name>
<organism evidence="1 2">
    <name type="scientific">Streptococcus macedonicus</name>
    <name type="common">Streptococcus gallolyticus macedonicus</name>
    <dbReference type="NCBI Taxonomy" id="59310"/>
    <lineage>
        <taxon>Bacteria</taxon>
        <taxon>Bacillati</taxon>
        <taxon>Bacillota</taxon>
        <taxon>Bacilli</taxon>
        <taxon>Lactobacillales</taxon>
        <taxon>Streptococcaceae</taxon>
        <taxon>Streptococcus</taxon>
    </lineage>
</organism>
<sequence length="41" mass="4794">MILFPNPLDLKKLDIFDKATTVAVVTVSMMTKMKERFNFMQ</sequence>
<evidence type="ECO:0000313" key="2">
    <source>
        <dbReference type="Proteomes" id="UP001156410"/>
    </source>
</evidence>
<dbReference type="AlphaFoldDB" id="A0AA47FDE1"/>
<reference evidence="1" key="1">
    <citation type="submission" date="2022-11" db="EMBL/GenBank/DDBJ databases">
        <title>Streptococcus macedonicus and Acinetobacter baumannii: co-inhabitants of the cheese production environment.</title>
        <authorList>
            <person name="Johnson J."/>
        </authorList>
    </citation>
    <scope>NUCLEOTIDE SEQUENCE</scope>
    <source>
        <strain evidence="1">E37</strain>
    </source>
</reference>
<evidence type="ECO:0000313" key="1">
    <source>
        <dbReference type="EMBL" id="WAK63933.1"/>
    </source>
</evidence>
<gene>
    <name evidence="1" type="ORF">OQG81_03530</name>
</gene>
<dbReference type="EMBL" id="CP113440">
    <property type="protein sequence ID" value="WAK63933.1"/>
    <property type="molecule type" value="Genomic_DNA"/>
</dbReference>
<reference evidence="1" key="2">
    <citation type="submission" date="2022-11" db="EMBL/GenBank/DDBJ databases">
        <authorList>
            <person name="Johnson J.D."/>
        </authorList>
    </citation>
    <scope>NUCLEOTIDE SEQUENCE</scope>
    <source>
        <strain evidence="1">E37</strain>
    </source>
</reference>
<protein>
    <submittedName>
        <fullName evidence="1">Uncharacterized protein</fullName>
    </submittedName>
</protein>
<dbReference type="RefSeq" id="WP_269441564.1">
    <property type="nucleotide sequence ID" value="NZ_CP113440.1"/>
</dbReference>
<dbReference type="Proteomes" id="UP001156410">
    <property type="component" value="Chromosome"/>
</dbReference>